<dbReference type="EMBL" id="JAVREL010000013">
    <property type="protein sequence ID" value="MDT0345167.1"/>
    <property type="molecule type" value="Genomic_DNA"/>
</dbReference>
<feature type="domain" description="HTH merR-type" evidence="3">
    <location>
        <begin position="11"/>
        <end position="79"/>
    </location>
</feature>
<evidence type="ECO:0000259" key="3">
    <source>
        <dbReference type="PROSITE" id="PS50937"/>
    </source>
</evidence>
<dbReference type="InterPro" id="IPR000551">
    <property type="entry name" value="MerR-type_HTH_dom"/>
</dbReference>
<dbReference type="InterPro" id="IPR047057">
    <property type="entry name" value="MerR_fam"/>
</dbReference>
<protein>
    <submittedName>
        <fullName evidence="4">MerR family transcriptional regulator</fullName>
    </submittedName>
</protein>
<keyword evidence="5" id="KW-1185">Reference proteome</keyword>
<feature type="region of interest" description="Disordered" evidence="2">
    <location>
        <begin position="91"/>
        <end position="113"/>
    </location>
</feature>
<dbReference type="Pfam" id="PF13411">
    <property type="entry name" value="MerR_1"/>
    <property type="match status" value="1"/>
</dbReference>
<dbReference type="CDD" id="cd00592">
    <property type="entry name" value="HTH_MerR-like"/>
    <property type="match status" value="1"/>
</dbReference>
<dbReference type="SUPFAM" id="SSF46955">
    <property type="entry name" value="Putative DNA-binding domain"/>
    <property type="match status" value="1"/>
</dbReference>
<dbReference type="RefSeq" id="WP_311706300.1">
    <property type="nucleotide sequence ID" value="NZ_JAVREL010000013.1"/>
</dbReference>
<comment type="caution">
    <text evidence="4">The sequence shown here is derived from an EMBL/GenBank/DDBJ whole genome shotgun (WGS) entry which is preliminary data.</text>
</comment>
<organism evidence="4 5">
    <name type="scientific">Streptomyces litchfieldiae</name>
    <dbReference type="NCBI Taxonomy" id="3075543"/>
    <lineage>
        <taxon>Bacteria</taxon>
        <taxon>Bacillati</taxon>
        <taxon>Actinomycetota</taxon>
        <taxon>Actinomycetes</taxon>
        <taxon>Kitasatosporales</taxon>
        <taxon>Streptomycetaceae</taxon>
        <taxon>Streptomyces</taxon>
    </lineage>
</organism>
<sequence>MKSSEDSGAAVMSIGALAARFGLATHVLRHWESMGLLHPERDAGGRRRYGADDLTRVAIILVSKEAGLGLDTIRSLSATVDRATRHTILRHEAEQLGRGSRRPRSRCSSSRAA</sequence>
<keyword evidence="1" id="KW-0238">DNA-binding</keyword>
<dbReference type="PANTHER" id="PTHR30204:SF93">
    <property type="entry name" value="HTH MERR-TYPE DOMAIN-CONTAINING PROTEIN"/>
    <property type="match status" value="1"/>
</dbReference>
<evidence type="ECO:0000313" key="5">
    <source>
        <dbReference type="Proteomes" id="UP001183246"/>
    </source>
</evidence>
<dbReference type="Proteomes" id="UP001183246">
    <property type="component" value="Unassembled WGS sequence"/>
</dbReference>
<evidence type="ECO:0000313" key="4">
    <source>
        <dbReference type="EMBL" id="MDT0345167.1"/>
    </source>
</evidence>
<proteinExistence type="predicted"/>
<dbReference type="PROSITE" id="PS50937">
    <property type="entry name" value="HTH_MERR_2"/>
    <property type="match status" value="1"/>
</dbReference>
<dbReference type="InterPro" id="IPR009061">
    <property type="entry name" value="DNA-bd_dom_put_sf"/>
</dbReference>
<reference evidence="5" key="1">
    <citation type="submission" date="2023-07" db="EMBL/GenBank/DDBJ databases">
        <title>30 novel species of actinomycetes from the DSMZ collection.</title>
        <authorList>
            <person name="Nouioui I."/>
        </authorList>
    </citation>
    <scope>NUCLEOTIDE SEQUENCE [LARGE SCALE GENOMIC DNA]</scope>
    <source>
        <strain evidence="5">DSM 44938</strain>
    </source>
</reference>
<evidence type="ECO:0000256" key="1">
    <source>
        <dbReference type="ARBA" id="ARBA00023125"/>
    </source>
</evidence>
<evidence type="ECO:0000256" key="2">
    <source>
        <dbReference type="SAM" id="MobiDB-lite"/>
    </source>
</evidence>
<dbReference type="SMART" id="SM00422">
    <property type="entry name" value="HTH_MERR"/>
    <property type="match status" value="1"/>
</dbReference>
<name>A0ABU2MU53_9ACTN</name>
<dbReference type="PANTHER" id="PTHR30204">
    <property type="entry name" value="REDOX-CYCLING DRUG-SENSING TRANSCRIPTIONAL ACTIVATOR SOXR"/>
    <property type="match status" value="1"/>
</dbReference>
<dbReference type="Gene3D" id="1.10.1660.10">
    <property type="match status" value="1"/>
</dbReference>
<gene>
    <name evidence="4" type="ORF">RM590_21545</name>
</gene>
<dbReference type="PRINTS" id="PR00040">
    <property type="entry name" value="HTHMERR"/>
</dbReference>
<accession>A0ABU2MU53</accession>